<feature type="domain" description="Aldehyde dehydrogenase" evidence="3">
    <location>
        <begin position="3"/>
        <end position="107"/>
    </location>
</feature>
<name>A0A8H6M7S7_9AGAR</name>
<evidence type="ECO:0000256" key="1">
    <source>
        <dbReference type="ARBA" id="ARBA00009986"/>
    </source>
</evidence>
<dbReference type="SUPFAM" id="SSF53720">
    <property type="entry name" value="ALDH-like"/>
    <property type="match status" value="1"/>
</dbReference>
<comment type="similarity">
    <text evidence="1">Belongs to the aldehyde dehydrogenase family.</text>
</comment>
<evidence type="ECO:0000313" key="4">
    <source>
        <dbReference type="EMBL" id="KAF6755241.1"/>
    </source>
</evidence>
<dbReference type="OrthoDB" id="440325at2759"/>
<dbReference type="PANTHER" id="PTHR43570">
    <property type="entry name" value="ALDEHYDE DEHYDROGENASE"/>
    <property type="match status" value="1"/>
</dbReference>
<dbReference type="EMBL" id="JACGCI010000031">
    <property type="protein sequence ID" value="KAF6755241.1"/>
    <property type="molecule type" value="Genomic_DNA"/>
</dbReference>
<sequence>MNVGPWNYSIILTFRPLYGAIAAGCPTLIKPSEVVPTKFSKLLSELVPKYLDPRRLHRTRRHTRDNQDPQAQMASTGAPIFYTGNARVMYIISAAAAKPLTPMTLELVYVSFRCVSLRFGVPFEAFFVLRFCRL</sequence>
<dbReference type="GO" id="GO:0006081">
    <property type="term" value="P:aldehyde metabolic process"/>
    <property type="evidence" value="ECO:0007669"/>
    <property type="project" value="InterPro"/>
</dbReference>
<dbReference type="Pfam" id="PF00171">
    <property type="entry name" value="Aldedh"/>
    <property type="match status" value="1"/>
</dbReference>
<dbReference type="Proteomes" id="UP000521943">
    <property type="component" value="Unassembled WGS sequence"/>
</dbReference>
<dbReference type="AlphaFoldDB" id="A0A8H6M7S7"/>
<evidence type="ECO:0000256" key="2">
    <source>
        <dbReference type="ARBA" id="ARBA00023002"/>
    </source>
</evidence>
<dbReference type="InterPro" id="IPR016162">
    <property type="entry name" value="Ald_DH_N"/>
</dbReference>
<proteinExistence type="inferred from homology"/>
<dbReference type="InterPro" id="IPR015590">
    <property type="entry name" value="Aldehyde_DH_dom"/>
</dbReference>
<reference evidence="4 5" key="1">
    <citation type="submission" date="2020-07" db="EMBL/GenBank/DDBJ databases">
        <title>Comparative genomics of pyrophilous fungi reveals a link between fire events and developmental genes.</title>
        <authorList>
            <consortium name="DOE Joint Genome Institute"/>
            <person name="Steindorff A.S."/>
            <person name="Carver A."/>
            <person name="Calhoun S."/>
            <person name="Stillman K."/>
            <person name="Liu H."/>
            <person name="Lipzen A."/>
            <person name="Pangilinan J."/>
            <person name="Labutti K."/>
            <person name="Bruns T.D."/>
            <person name="Grigoriev I.V."/>
        </authorList>
    </citation>
    <scope>NUCLEOTIDE SEQUENCE [LARGE SCALE GENOMIC DNA]</scope>
    <source>
        <strain evidence="4 5">CBS 144469</strain>
    </source>
</reference>
<dbReference type="PANTHER" id="PTHR43570:SF16">
    <property type="entry name" value="ALDEHYDE DEHYDROGENASE TYPE III, ISOFORM Q"/>
    <property type="match status" value="1"/>
</dbReference>
<evidence type="ECO:0000259" key="3">
    <source>
        <dbReference type="Pfam" id="PF00171"/>
    </source>
</evidence>
<dbReference type="GO" id="GO:0005737">
    <property type="term" value="C:cytoplasm"/>
    <property type="evidence" value="ECO:0007669"/>
    <property type="project" value="TreeGrafter"/>
</dbReference>
<dbReference type="GO" id="GO:0004029">
    <property type="term" value="F:aldehyde dehydrogenase (NAD+) activity"/>
    <property type="evidence" value="ECO:0007669"/>
    <property type="project" value="TreeGrafter"/>
</dbReference>
<dbReference type="InterPro" id="IPR016161">
    <property type="entry name" value="Ald_DH/histidinol_DH"/>
</dbReference>
<dbReference type="InterPro" id="IPR012394">
    <property type="entry name" value="Aldehyde_DH_NAD(P)"/>
</dbReference>
<dbReference type="Gene3D" id="3.40.605.10">
    <property type="entry name" value="Aldehyde Dehydrogenase, Chain A, domain 1"/>
    <property type="match status" value="1"/>
</dbReference>
<evidence type="ECO:0000313" key="5">
    <source>
        <dbReference type="Proteomes" id="UP000521943"/>
    </source>
</evidence>
<organism evidence="4 5">
    <name type="scientific">Ephemerocybe angulata</name>
    <dbReference type="NCBI Taxonomy" id="980116"/>
    <lineage>
        <taxon>Eukaryota</taxon>
        <taxon>Fungi</taxon>
        <taxon>Dikarya</taxon>
        <taxon>Basidiomycota</taxon>
        <taxon>Agaricomycotina</taxon>
        <taxon>Agaricomycetes</taxon>
        <taxon>Agaricomycetidae</taxon>
        <taxon>Agaricales</taxon>
        <taxon>Agaricineae</taxon>
        <taxon>Psathyrellaceae</taxon>
        <taxon>Ephemerocybe</taxon>
    </lineage>
</organism>
<protein>
    <recommendedName>
        <fullName evidence="3">Aldehyde dehydrogenase domain-containing protein</fullName>
    </recommendedName>
</protein>
<comment type="caution">
    <text evidence="4">The sequence shown here is derived from an EMBL/GenBank/DDBJ whole genome shotgun (WGS) entry which is preliminary data.</text>
</comment>
<keyword evidence="5" id="KW-1185">Reference proteome</keyword>
<accession>A0A8H6M7S7</accession>
<gene>
    <name evidence="4" type="ORF">DFP72DRAFT_1122961</name>
</gene>
<keyword evidence="2" id="KW-0560">Oxidoreductase</keyword>